<dbReference type="PANTHER" id="PTHR34989">
    <property type="entry name" value="PROTEIN HDED"/>
    <property type="match status" value="1"/>
</dbReference>
<accession>A0A1Q9LBS9</accession>
<dbReference type="AlphaFoldDB" id="A0A1Q9LBS9"/>
<feature type="transmembrane region" description="Helical" evidence="1">
    <location>
        <begin position="131"/>
        <end position="150"/>
    </location>
</feature>
<protein>
    <recommendedName>
        <fullName evidence="4">HdeD family acid-resistance protein</fullName>
    </recommendedName>
</protein>
<evidence type="ECO:0000313" key="2">
    <source>
        <dbReference type="EMBL" id="OLR89463.1"/>
    </source>
</evidence>
<dbReference type="RefSeq" id="WP_075978646.1">
    <property type="nucleotide sequence ID" value="NZ_MKQR01000032.1"/>
</dbReference>
<dbReference type="GO" id="GO:0005886">
    <property type="term" value="C:plasma membrane"/>
    <property type="evidence" value="ECO:0007669"/>
    <property type="project" value="TreeGrafter"/>
</dbReference>
<feature type="transmembrane region" description="Helical" evidence="1">
    <location>
        <begin position="156"/>
        <end position="179"/>
    </location>
</feature>
<evidence type="ECO:0000256" key="1">
    <source>
        <dbReference type="SAM" id="Phobius"/>
    </source>
</evidence>
<feature type="transmembrane region" description="Helical" evidence="1">
    <location>
        <begin position="45"/>
        <end position="63"/>
    </location>
</feature>
<feature type="transmembrane region" description="Helical" evidence="1">
    <location>
        <begin position="75"/>
        <end position="94"/>
    </location>
</feature>
<dbReference type="EMBL" id="MKQR01000032">
    <property type="protein sequence ID" value="OLR89463.1"/>
    <property type="molecule type" value="Genomic_DNA"/>
</dbReference>
<comment type="caution">
    <text evidence="2">The sequence shown here is derived from an EMBL/GenBank/DDBJ whole genome shotgun (WGS) entry which is preliminary data.</text>
</comment>
<evidence type="ECO:0000313" key="3">
    <source>
        <dbReference type="Proteomes" id="UP000186040"/>
    </source>
</evidence>
<keyword evidence="1" id="KW-0472">Membrane</keyword>
<dbReference type="STRING" id="1193682.BJP25_05070"/>
<proteinExistence type="predicted"/>
<evidence type="ECO:0008006" key="4">
    <source>
        <dbReference type="Google" id="ProtNLM"/>
    </source>
</evidence>
<dbReference type="Proteomes" id="UP000186040">
    <property type="component" value="Unassembled WGS sequence"/>
</dbReference>
<feature type="transmembrane region" description="Helical" evidence="1">
    <location>
        <begin position="21"/>
        <end position="39"/>
    </location>
</feature>
<dbReference type="InterPro" id="IPR052712">
    <property type="entry name" value="Acid_resist_chaperone_HdeD"/>
</dbReference>
<organism evidence="2 3">
    <name type="scientific">Actinokineospora bangkokensis</name>
    <dbReference type="NCBI Taxonomy" id="1193682"/>
    <lineage>
        <taxon>Bacteria</taxon>
        <taxon>Bacillati</taxon>
        <taxon>Actinomycetota</taxon>
        <taxon>Actinomycetes</taxon>
        <taxon>Pseudonocardiales</taxon>
        <taxon>Pseudonocardiaceae</taxon>
        <taxon>Actinokineospora</taxon>
    </lineage>
</organism>
<dbReference type="Pfam" id="PF03729">
    <property type="entry name" value="DUF308"/>
    <property type="match status" value="1"/>
</dbReference>
<reference evidence="2 3" key="1">
    <citation type="submission" date="2016-10" db="EMBL/GenBank/DDBJ databases">
        <title>The Draft Genome Sequence of Actinokineospora bangkokensis 44EHWT reveals the biosynthetic pathway of antifungal compounds Thailandins with unusual extender unit butylmalonyl-CoA.</title>
        <authorList>
            <person name="Greule A."/>
            <person name="Intra B."/>
            <person name="Flemming S."/>
            <person name="Rommel M.G."/>
            <person name="Panbangred W."/>
            <person name="Bechthold A."/>
        </authorList>
    </citation>
    <scope>NUCLEOTIDE SEQUENCE [LARGE SCALE GENOMIC DNA]</scope>
    <source>
        <strain evidence="2 3">44EHW</strain>
    </source>
</reference>
<dbReference type="PANTHER" id="PTHR34989:SF1">
    <property type="entry name" value="PROTEIN HDED"/>
    <property type="match status" value="1"/>
</dbReference>
<gene>
    <name evidence="2" type="ORF">BJP25_05070</name>
</gene>
<dbReference type="InterPro" id="IPR005325">
    <property type="entry name" value="DUF308_memb"/>
</dbReference>
<feature type="transmembrane region" description="Helical" evidence="1">
    <location>
        <begin position="100"/>
        <end position="119"/>
    </location>
</feature>
<keyword evidence="1" id="KW-0812">Transmembrane</keyword>
<keyword evidence="1" id="KW-1133">Transmembrane helix</keyword>
<sequence>MSAAFTITPGAQALHRLTARWWVPVLLGFLVAVLGVLLIGNLATAAGALAVLVAIGLIFDGAAELATAGRHHQGWPAYVLGGLWLLVGVLALVWPGLTLLALATFVGVGFLLGGVVQVAAAIRARKRLPMWGLWLALGVLTAVAGVLALVLPGLTILTLALFLGIALLLRGIGMVWFGFSLRRVHNATR</sequence>
<keyword evidence="3" id="KW-1185">Reference proteome</keyword>
<name>A0A1Q9LBS9_9PSEU</name>